<evidence type="ECO:0000313" key="7">
    <source>
        <dbReference type="Proteomes" id="UP000613840"/>
    </source>
</evidence>
<organism evidence="6 7">
    <name type="scientific">Microlunatus endophyticus</name>
    <dbReference type="NCBI Taxonomy" id="1716077"/>
    <lineage>
        <taxon>Bacteria</taxon>
        <taxon>Bacillati</taxon>
        <taxon>Actinomycetota</taxon>
        <taxon>Actinomycetes</taxon>
        <taxon>Propionibacteriales</taxon>
        <taxon>Propionibacteriaceae</taxon>
        <taxon>Microlunatus</taxon>
    </lineage>
</organism>
<dbReference type="InterPro" id="IPR000086">
    <property type="entry name" value="NUDIX_hydrolase_dom"/>
</dbReference>
<dbReference type="PANTHER" id="PTHR43046">
    <property type="entry name" value="GDP-MANNOSE MANNOSYL HYDROLASE"/>
    <property type="match status" value="1"/>
</dbReference>
<evidence type="ECO:0000259" key="5">
    <source>
        <dbReference type="PROSITE" id="PS51462"/>
    </source>
</evidence>
<name>A0A917S0F5_9ACTN</name>
<accession>A0A917S0F5</accession>
<evidence type="ECO:0000313" key="6">
    <source>
        <dbReference type="EMBL" id="GGL48144.1"/>
    </source>
</evidence>
<comment type="caution">
    <text evidence="6">The sequence shown here is derived from an EMBL/GenBank/DDBJ whole genome shotgun (WGS) entry which is preliminary data.</text>
</comment>
<dbReference type="InterPro" id="IPR020476">
    <property type="entry name" value="Nudix_hydrolase"/>
</dbReference>
<dbReference type="GO" id="GO:0016787">
    <property type="term" value="F:hydrolase activity"/>
    <property type="evidence" value="ECO:0007669"/>
    <property type="project" value="UniProtKB-KW"/>
</dbReference>
<comment type="cofactor">
    <cofactor evidence="1">
        <name>Mg(2+)</name>
        <dbReference type="ChEBI" id="CHEBI:18420"/>
    </cofactor>
</comment>
<dbReference type="InterPro" id="IPR020084">
    <property type="entry name" value="NUDIX_hydrolase_CS"/>
</dbReference>
<dbReference type="PROSITE" id="PS51462">
    <property type="entry name" value="NUDIX"/>
    <property type="match status" value="1"/>
</dbReference>
<dbReference type="InterPro" id="IPR015797">
    <property type="entry name" value="NUDIX_hydrolase-like_dom_sf"/>
</dbReference>
<reference evidence="6" key="2">
    <citation type="submission" date="2020-09" db="EMBL/GenBank/DDBJ databases">
        <authorList>
            <person name="Sun Q."/>
            <person name="Zhou Y."/>
        </authorList>
    </citation>
    <scope>NUCLEOTIDE SEQUENCE</scope>
    <source>
        <strain evidence="6">CGMCC 4.7306</strain>
    </source>
</reference>
<dbReference type="Pfam" id="PF00293">
    <property type="entry name" value="NUDIX"/>
    <property type="match status" value="1"/>
</dbReference>
<dbReference type="SUPFAM" id="SSF55811">
    <property type="entry name" value="Nudix"/>
    <property type="match status" value="1"/>
</dbReference>
<keyword evidence="7" id="KW-1185">Reference proteome</keyword>
<dbReference type="PROSITE" id="PS00893">
    <property type="entry name" value="NUDIX_BOX"/>
    <property type="match status" value="1"/>
</dbReference>
<dbReference type="Proteomes" id="UP000613840">
    <property type="component" value="Unassembled WGS sequence"/>
</dbReference>
<comment type="similarity">
    <text evidence="2 4">Belongs to the Nudix hydrolase family.</text>
</comment>
<evidence type="ECO:0000256" key="1">
    <source>
        <dbReference type="ARBA" id="ARBA00001946"/>
    </source>
</evidence>
<protein>
    <submittedName>
        <fullName evidence="6">NUDIX hydrolase</fullName>
    </submittedName>
</protein>
<dbReference type="EMBL" id="BMMZ01000001">
    <property type="protein sequence ID" value="GGL48144.1"/>
    <property type="molecule type" value="Genomic_DNA"/>
</dbReference>
<sequence length="160" mass="17631">MPTPQYILDLREKIGTAPLLLPGVQSVVFDDRQDPTSVLLGRRADNGRWHLPAGIMEPDEQPAQALVREVLEETGVEIAIDRLVSLVTQPATAYANGDQVQFLNCTFRGHYLSGQAHVADDESIDVGWYPLDHLPDDLAEGGREMITRALPLEGVPYFVA</sequence>
<dbReference type="PANTHER" id="PTHR43046:SF16">
    <property type="entry name" value="ADP-RIBOSE PYROPHOSPHATASE YJHB-RELATED"/>
    <property type="match status" value="1"/>
</dbReference>
<dbReference type="AlphaFoldDB" id="A0A917S0F5"/>
<dbReference type="CDD" id="cd18879">
    <property type="entry name" value="NUDIX_Hydrolase"/>
    <property type="match status" value="1"/>
</dbReference>
<feature type="domain" description="Nudix hydrolase" evidence="5">
    <location>
        <begin position="19"/>
        <end position="151"/>
    </location>
</feature>
<proteinExistence type="inferred from homology"/>
<gene>
    <name evidence="6" type="ORF">GCM10011575_02480</name>
</gene>
<evidence type="ECO:0000256" key="4">
    <source>
        <dbReference type="RuleBase" id="RU003476"/>
    </source>
</evidence>
<dbReference type="Gene3D" id="3.90.79.10">
    <property type="entry name" value="Nucleoside Triphosphate Pyrophosphohydrolase"/>
    <property type="match status" value="1"/>
</dbReference>
<evidence type="ECO:0000256" key="2">
    <source>
        <dbReference type="ARBA" id="ARBA00005582"/>
    </source>
</evidence>
<dbReference type="RefSeq" id="WP_188893354.1">
    <property type="nucleotide sequence ID" value="NZ_BMMZ01000001.1"/>
</dbReference>
<evidence type="ECO:0000256" key="3">
    <source>
        <dbReference type="ARBA" id="ARBA00022801"/>
    </source>
</evidence>
<keyword evidence="3 4" id="KW-0378">Hydrolase</keyword>
<dbReference type="PRINTS" id="PR00502">
    <property type="entry name" value="NUDIXFAMILY"/>
</dbReference>
<reference evidence="6" key="1">
    <citation type="journal article" date="2014" name="Int. J. Syst. Evol. Microbiol.">
        <title>Complete genome sequence of Corynebacterium casei LMG S-19264T (=DSM 44701T), isolated from a smear-ripened cheese.</title>
        <authorList>
            <consortium name="US DOE Joint Genome Institute (JGI-PGF)"/>
            <person name="Walter F."/>
            <person name="Albersmeier A."/>
            <person name="Kalinowski J."/>
            <person name="Ruckert C."/>
        </authorList>
    </citation>
    <scope>NUCLEOTIDE SEQUENCE</scope>
    <source>
        <strain evidence="6">CGMCC 4.7306</strain>
    </source>
</reference>